<evidence type="ECO:0000256" key="1">
    <source>
        <dbReference type="SAM" id="MobiDB-lite"/>
    </source>
</evidence>
<dbReference type="InterPro" id="IPR012340">
    <property type="entry name" value="NA-bd_OB-fold"/>
</dbReference>
<name>A0A2U1KF67_ARTAN</name>
<comment type="caution">
    <text evidence="2">The sequence shown here is derived from an EMBL/GenBank/DDBJ whole genome shotgun (WGS) entry which is preliminary data.</text>
</comment>
<dbReference type="PANTHER" id="PTHR47165:SF4">
    <property type="entry name" value="OS03G0429900 PROTEIN"/>
    <property type="match status" value="1"/>
</dbReference>
<dbReference type="Gene3D" id="2.40.50.140">
    <property type="entry name" value="Nucleic acid-binding proteins"/>
    <property type="match status" value="1"/>
</dbReference>
<gene>
    <name evidence="2" type="ORF">CTI12_AA610300</name>
</gene>
<protein>
    <submittedName>
        <fullName evidence="2">Nucleic acid-binding, OB-fold protein</fullName>
    </submittedName>
</protein>
<dbReference type="PANTHER" id="PTHR47165">
    <property type="entry name" value="OS03G0429900 PROTEIN"/>
    <property type="match status" value="1"/>
</dbReference>
<reference evidence="2 3" key="1">
    <citation type="journal article" date="2018" name="Mol. Plant">
        <title>The genome of Artemisia annua provides insight into the evolution of Asteraceae family and artemisinin biosynthesis.</title>
        <authorList>
            <person name="Shen Q."/>
            <person name="Zhang L."/>
            <person name="Liao Z."/>
            <person name="Wang S."/>
            <person name="Yan T."/>
            <person name="Shi P."/>
            <person name="Liu M."/>
            <person name="Fu X."/>
            <person name="Pan Q."/>
            <person name="Wang Y."/>
            <person name="Lv Z."/>
            <person name="Lu X."/>
            <person name="Zhang F."/>
            <person name="Jiang W."/>
            <person name="Ma Y."/>
            <person name="Chen M."/>
            <person name="Hao X."/>
            <person name="Li L."/>
            <person name="Tang Y."/>
            <person name="Lv G."/>
            <person name="Zhou Y."/>
            <person name="Sun X."/>
            <person name="Brodelius P.E."/>
            <person name="Rose J.K.C."/>
            <person name="Tang K."/>
        </authorList>
    </citation>
    <scope>NUCLEOTIDE SEQUENCE [LARGE SCALE GENOMIC DNA]</scope>
    <source>
        <strain evidence="3">cv. Huhao1</strain>
        <tissue evidence="2">Leaf</tissue>
    </source>
</reference>
<evidence type="ECO:0000313" key="3">
    <source>
        <dbReference type="Proteomes" id="UP000245207"/>
    </source>
</evidence>
<organism evidence="2 3">
    <name type="scientific">Artemisia annua</name>
    <name type="common">Sweet wormwood</name>
    <dbReference type="NCBI Taxonomy" id="35608"/>
    <lineage>
        <taxon>Eukaryota</taxon>
        <taxon>Viridiplantae</taxon>
        <taxon>Streptophyta</taxon>
        <taxon>Embryophyta</taxon>
        <taxon>Tracheophyta</taxon>
        <taxon>Spermatophyta</taxon>
        <taxon>Magnoliopsida</taxon>
        <taxon>eudicotyledons</taxon>
        <taxon>Gunneridae</taxon>
        <taxon>Pentapetalae</taxon>
        <taxon>asterids</taxon>
        <taxon>campanulids</taxon>
        <taxon>Asterales</taxon>
        <taxon>Asteraceae</taxon>
        <taxon>Asteroideae</taxon>
        <taxon>Anthemideae</taxon>
        <taxon>Artemisiinae</taxon>
        <taxon>Artemisia</taxon>
    </lineage>
</organism>
<feature type="compositionally biased region" description="Polar residues" evidence="1">
    <location>
        <begin position="270"/>
        <end position="279"/>
    </location>
</feature>
<sequence>MALTGDVDPALKVGIPATPQRSLAYFTDLNPADNSKFIEARVYRKWTAMKGSAIQANADLKEKERQSTNPTPQLELQTERLTDWEQERTRNRVPLATLLQIDPNTQQDVMILRIDTTQDWYYQKCDECGGKLRYIFIHAHCHQYGTQPNPEKSYSFRMTVTDGTGNATITCFSPQTEGLIKDINTLLQEIANKDPQVILPEILALENTRHVLQFQFAKPAGKGPPTFVLQQVMDHLRSILPAPSEAPSTPAVTITDTQTTAEISPPPATPSATQETPTNIPDAPHLPSSSAVRKELFADPEDQESNQQPKKQKTH</sequence>
<feature type="region of interest" description="Disordered" evidence="1">
    <location>
        <begin position="257"/>
        <end position="315"/>
    </location>
</feature>
<dbReference type="Proteomes" id="UP000245207">
    <property type="component" value="Unassembled WGS sequence"/>
</dbReference>
<dbReference type="SUPFAM" id="SSF50249">
    <property type="entry name" value="Nucleic acid-binding proteins"/>
    <property type="match status" value="1"/>
</dbReference>
<dbReference type="EMBL" id="PKPP01020177">
    <property type="protein sequence ID" value="PWA35351.1"/>
    <property type="molecule type" value="Genomic_DNA"/>
</dbReference>
<dbReference type="OrthoDB" id="1112858at2759"/>
<dbReference type="AlphaFoldDB" id="A0A2U1KF67"/>
<evidence type="ECO:0000313" key="2">
    <source>
        <dbReference type="EMBL" id="PWA35351.1"/>
    </source>
</evidence>
<proteinExistence type="predicted"/>
<keyword evidence="3" id="KW-1185">Reference proteome</keyword>
<accession>A0A2U1KF67</accession>